<comment type="caution">
    <text evidence="5">The sequence shown here is derived from an EMBL/GenBank/DDBJ whole genome shotgun (WGS) entry which is preliminary data.</text>
</comment>
<dbReference type="InterPro" id="IPR045134">
    <property type="entry name" value="UHRF1/2-like"/>
</dbReference>
<feature type="region of interest" description="Disordered" evidence="3">
    <location>
        <begin position="1"/>
        <end position="22"/>
    </location>
</feature>
<dbReference type="AlphaFoldDB" id="A0A370U3X2"/>
<dbReference type="InterPro" id="IPR015947">
    <property type="entry name" value="PUA-like_sf"/>
</dbReference>
<dbReference type="OrthoDB" id="2270193at2759"/>
<name>A0A370U3X2_9HELO</name>
<gene>
    <name evidence="5" type="ORF">BP5553_02422</name>
</gene>
<dbReference type="PANTHER" id="PTHR14140">
    <property type="entry name" value="E3 UBIQUITIN-PROTEIN LIGASE UHRF-RELATED"/>
    <property type="match status" value="1"/>
</dbReference>
<keyword evidence="1 2" id="KW-0539">Nucleus</keyword>
<evidence type="ECO:0000313" key="6">
    <source>
        <dbReference type="Proteomes" id="UP000254866"/>
    </source>
</evidence>
<sequence length="503" mass="56643">MDSQLSSERTTEQGCPDPKSKADIREYIQRIFTAKGVYGDVNKSPEPPAEPITAVEAPSEVEVEARNPQEEQLNGAPALPWLIKPEIKNPNPNPLKYSNLKPKKRKRPDEPPRNVIFVDTTVADPPRSPKKLRSPDNAINTADSAGEQAETPGSTFGPARKPPKSKVKALYQSQTKVDYTRMAPEWYNDVPNIKKISRRDLESIREVKDMVTLCIKHKNDTNAAKRTADLRTKLHEMEFYKFLTPNDQKFPQGYIKKSKVLDEGGLRRIFDSPDTDAFPYDIRADAEALWLRWMNEDIDPNLLRGIETTKGVLSSGKKRTQHKLEQNYQHKKSANTFGDNGLVNGQWWPSRLCAFRDGAHGEQEAGIHGQGGVGAYAVAVSSTEYDDIDNGDVIEYCGTSGDNGTPSKGTQLLQETYRKGQPLRVLRAQNKNSKYAPSEGIRYDGLYKITDYEIRDAKEAKIRFTLKRIEGQDPIRYHGVEKRPTPQESTERVKIRAFLDGGS</sequence>
<evidence type="ECO:0000313" key="5">
    <source>
        <dbReference type="EMBL" id="RDL42443.1"/>
    </source>
</evidence>
<evidence type="ECO:0000256" key="3">
    <source>
        <dbReference type="SAM" id="MobiDB-lite"/>
    </source>
</evidence>
<dbReference type="SUPFAM" id="SSF88697">
    <property type="entry name" value="PUA domain-like"/>
    <property type="match status" value="1"/>
</dbReference>
<feature type="region of interest" description="Disordered" evidence="3">
    <location>
        <begin position="38"/>
        <end position="166"/>
    </location>
</feature>
<evidence type="ECO:0000256" key="1">
    <source>
        <dbReference type="ARBA" id="ARBA00023242"/>
    </source>
</evidence>
<dbReference type="Proteomes" id="UP000254866">
    <property type="component" value="Unassembled WGS sequence"/>
</dbReference>
<dbReference type="GeneID" id="43595271"/>
<keyword evidence="6" id="KW-1185">Reference proteome</keyword>
<evidence type="ECO:0000256" key="2">
    <source>
        <dbReference type="PROSITE-ProRule" id="PRU00358"/>
    </source>
</evidence>
<dbReference type="GO" id="GO:0044027">
    <property type="term" value="P:negative regulation of gene expression via chromosomal CpG island methylation"/>
    <property type="evidence" value="ECO:0007669"/>
    <property type="project" value="TreeGrafter"/>
</dbReference>
<dbReference type="GO" id="GO:0061630">
    <property type="term" value="F:ubiquitin protein ligase activity"/>
    <property type="evidence" value="ECO:0007669"/>
    <property type="project" value="TreeGrafter"/>
</dbReference>
<protein>
    <recommendedName>
        <fullName evidence="4">YDG domain-containing protein</fullName>
    </recommendedName>
</protein>
<reference evidence="5 6" key="1">
    <citation type="journal article" date="2018" name="IMA Fungus">
        <title>IMA Genome-F 9: Draft genome sequence of Annulohypoxylon stygium, Aspergillus mulundensis, Berkeleyomyces basicola (syn. Thielaviopsis basicola), Ceratocystis smalleyi, two Cercospora beticola strains, Coleophoma cylindrospora, Fusarium fracticaudum, Phialophora cf. hyalina, and Morchella septimelata.</title>
        <authorList>
            <person name="Wingfield B.D."/>
            <person name="Bills G.F."/>
            <person name="Dong Y."/>
            <person name="Huang W."/>
            <person name="Nel W.J."/>
            <person name="Swalarsk-Parry B.S."/>
            <person name="Vaghefi N."/>
            <person name="Wilken P.M."/>
            <person name="An Z."/>
            <person name="de Beer Z.W."/>
            <person name="De Vos L."/>
            <person name="Chen L."/>
            <person name="Duong T.A."/>
            <person name="Gao Y."/>
            <person name="Hammerbacher A."/>
            <person name="Kikkert J.R."/>
            <person name="Li Y."/>
            <person name="Li H."/>
            <person name="Li K."/>
            <person name="Li Q."/>
            <person name="Liu X."/>
            <person name="Ma X."/>
            <person name="Naidoo K."/>
            <person name="Pethybridge S.J."/>
            <person name="Sun J."/>
            <person name="Steenkamp E.T."/>
            <person name="van der Nest M.A."/>
            <person name="van Wyk S."/>
            <person name="Wingfield M.J."/>
            <person name="Xiong C."/>
            <person name="Yue Q."/>
            <person name="Zhang X."/>
        </authorList>
    </citation>
    <scope>NUCLEOTIDE SEQUENCE [LARGE SCALE GENOMIC DNA]</scope>
    <source>
        <strain evidence="5 6">BP 5553</strain>
    </source>
</reference>
<dbReference type="EMBL" id="NPIC01000001">
    <property type="protein sequence ID" value="RDL42443.1"/>
    <property type="molecule type" value="Genomic_DNA"/>
</dbReference>
<dbReference type="STRING" id="2656787.A0A370U3X2"/>
<dbReference type="InterPro" id="IPR036987">
    <property type="entry name" value="SRA-YDG_sf"/>
</dbReference>
<dbReference type="GO" id="GO:0005634">
    <property type="term" value="C:nucleus"/>
    <property type="evidence" value="ECO:0007669"/>
    <property type="project" value="UniProtKB-SubCell"/>
</dbReference>
<dbReference type="PROSITE" id="PS51015">
    <property type="entry name" value="YDG"/>
    <property type="match status" value="1"/>
</dbReference>
<accession>A0A370U3X2</accession>
<feature type="domain" description="YDG" evidence="4">
    <location>
        <begin position="337"/>
        <end position="470"/>
    </location>
</feature>
<dbReference type="Pfam" id="PF02182">
    <property type="entry name" value="SAD_SRA"/>
    <property type="match status" value="1"/>
</dbReference>
<dbReference type="Gene3D" id="2.30.280.10">
    <property type="entry name" value="SRA-YDG"/>
    <property type="match status" value="1"/>
</dbReference>
<dbReference type="RefSeq" id="XP_031875099.1">
    <property type="nucleotide sequence ID" value="XM_032011045.1"/>
</dbReference>
<organism evidence="5 6">
    <name type="scientific">Venustampulla echinocandica</name>
    <dbReference type="NCBI Taxonomy" id="2656787"/>
    <lineage>
        <taxon>Eukaryota</taxon>
        <taxon>Fungi</taxon>
        <taxon>Dikarya</taxon>
        <taxon>Ascomycota</taxon>
        <taxon>Pezizomycotina</taxon>
        <taxon>Leotiomycetes</taxon>
        <taxon>Helotiales</taxon>
        <taxon>Pleuroascaceae</taxon>
        <taxon>Venustampulla</taxon>
    </lineage>
</organism>
<dbReference type="InterPro" id="IPR003105">
    <property type="entry name" value="SRA_YDG"/>
</dbReference>
<dbReference type="GO" id="GO:0016567">
    <property type="term" value="P:protein ubiquitination"/>
    <property type="evidence" value="ECO:0007669"/>
    <property type="project" value="TreeGrafter"/>
</dbReference>
<dbReference type="PANTHER" id="PTHR14140:SF27">
    <property type="entry name" value="OS04G0289800 PROTEIN"/>
    <property type="match status" value="1"/>
</dbReference>
<dbReference type="SMART" id="SM00466">
    <property type="entry name" value="SRA"/>
    <property type="match status" value="1"/>
</dbReference>
<comment type="subcellular location">
    <subcellularLocation>
        <location evidence="2">Nucleus</location>
    </subcellularLocation>
</comment>
<evidence type="ECO:0000259" key="4">
    <source>
        <dbReference type="PROSITE" id="PS51015"/>
    </source>
</evidence>
<proteinExistence type="predicted"/>